<protein>
    <submittedName>
        <fullName evidence="2">SagB/ThcOx family dehydrogenase</fullName>
    </submittedName>
</protein>
<dbReference type="NCBIfam" id="TIGR03605">
    <property type="entry name" value="antibiot_sagB"/>
    <property type="match status" value="1"/>
</dbReference>
<dbReference type="Proteomes" id="UP000461162">
    <property type="component" value="Unassembled WGS sequence"/>
</dbReference>
<accession>A0A7K1KSC4</accession>
<dbReference type="InterPro" id="IPR052544">
    <property type="entry name" value="Bacteriocin_Proc_Enz"/>
</dbReference>
<evidence type="ECO:0000259" key="1">
    <source>
        <dbReference type="Pfam" id="PF00881"/>
    </source>
</evidence>
<evidence type="ECO:0000313" key="3">
    <source>
        <dbReference type="Proteomes" id="UP000461162"/>
    </source>
</evidence>
<dbReference type="PANTHER" id="PTHR43745:SF2">
    <property type="entry name" value="NITROREDUCTASE MJ1384-RELATED"/>
    <property type="match status" value="1"/>
</dbReference>
<dbReference type="Gene3D" id="3.40.109.10">
    <property type="entry name" value="NADH Oxidase"/>
    <property type="match status" value="1"/>
</dbReference>
<comment type="caution">
    <text evidence="2">The sequence shown here is derived from an EMBL/GenBank/DDBJ whole genome shotgun (WGS) entry which is preliminary data.</text>
</comment>
<proteinExistence type="predicted"/>
<feature type="domain" description="Nitroreductase" evidence="1">
    <location>
        <begin position="99"/>
        <end position="284"/>
    </location>
</feature>
<dbReference type="InterPro" id="IPR020051">
    <property type="entry name" value="SagB-type_dehydrogenase"/>
</dbReference>
<keyword evidence="3" id="KW-1185">Reference proteome</keyword>
<dbReference type="CDD" id="cd02142">
    <property type="entry name" value="McbC_SagB-like_oxidoreductase"/>
    <property type="match status" value="1"/>
</dbReference>
<sequence>MITLKELYKPRVYQIDGKLKISSTLPDNLSEIYHENTKMHASDVRPWLVPLLPSGLSAMPVRTFFQRSARSYKKYQGYPAVKLETADEPATPGSLWDIIASRRCKRDYSDSPIRIQDLSRILRYGYGKTGRFCADGNEVCLRAVPSAGALYPLDIYPLLENVSDIDNGLYHYNIEDNELERLRPGSFLKKIYQLVQPSNNEWIASAGAVLFITATFKRNQLKYGDRGYRGVLLDAGHLSQNILLGCTALGYSACIIVACLDDPVNDFLNIDGVEESILFAISIGSPYIEKTNNAK</sequence>
<organism evidence="2 3">
    <name type="scientific">Pseudodesulfovibrio alkaliphilus</name>
    <dbReference type="NCBI Taxonomy" id="2661613"/>
    <lineage>
        <taxon>Bacteria</taxon>
        <taxon>Pseudomonadati</taxon>
        <taxon>Thermodesulfobacteriota</taxon>
        <taxon>Desulfovibrionia</taxon>
        <taxon>Desulfovibrionales</taxon>
        <taxon>Desulfovibrionaceae</taxon>
    </lineage>
</organism>
<dbReference type="GO" id="GO:0016491">
    <property type="term" value="F:oxidoreductase activity"/>
    <property type="evidence" value="ECO:0007669"/>
    <property type="project" value="InterPro"/>
</dbReference>
<reference evidence="2 3" key="1">
    <citation type="submission" date="2019-11" db="EMBL/GenBank/DDBJ databases">
        <title>Pseudodesulfovibrio alkaliphilus, sp. nov., an alkaliphilic sulfate-reducing bacteria from mud volcano of Taman peninsula, Russia.</title>
        <authorList>
            <person name="Frolova A."/>
            <person name="Merkel A.Y."/>
            <person name="Slobodkin A.I."/>
        </authorList>
    </citation>
    <scope>NUCLEOTIDE SEQUENCE [LARGE SCALE GENOMIC DNA]</scope>
    <source>
        <strain evidence="2 3">F-1</strain>
    </source>
</reference>
<dbReference type="AlphaFoldDB" id="A0A7K1KSC4"/>
<dbReference type="EMBL" id="WODC01000014">
    <property type="protein sequence ID" value="MUM78832.1"/>
    <property type="molecule type" value="Genomic_DNA"/>
</dbReference>
<name>A0A7K1KSC4_9BACT</name>
<dbReference type="SUPFAM" id="SSF55469">
    <property type="entry name" value="FMN-dependent nitroreductase-like"/>
    <property type="match status" value="1"/>
</dbReference>
<gene>
    <name evidence="2" type="ORF">GKC30_14440</name>
</gene>
<dbReference type="PANTHER" id="PTHR43745">
    <property type="entry name" value="NITROREDUCTASE MJ1384-RELATED"/>
    <property type="match status" value="1"/>
</dbReference>
<evidence type="ECO:0000313" key="2">
    <source>
        <dbReference type="EMBL" id="MUM78832.1"/>
    </source>
</evidence>
<dbReference type="InterPro" id="IPR029479">
    <property type="entry name" value="Nitroreductase"/>
</dbReference>
<dbReference type="InterPro" id="IPR000415">
    <property type="entry name" value="Nitroreductase-like"/>
</dbReference>
<dbReference type="RefSeq" id="WP_155935684.1">
    <property type="nucleotide sequence ID" value="NZ_WODC01000014.1"/>
</dbReference>
<dbReference type="Pfam" id="PF00881">
    <property type="entry name" value="Nitroreductase"/>
    <property type="match status" value="1"/>
</dbReference>